<evidence type="ECO:0000313" key="2">
    <source>
        <dbReference type="Proteomes" id="UP000814172"/>
    </source>
</evidence>
<reference evidence="1 2" key="1">
    <citation type="submission" date="2019-11" db="EMBL/GenBank/DDBJ databases">
        <title>Epiphytic Pseudomonas syringae from cherry orchards.</title>
        <authorList>
            <person name="Hulin M.T."/>
        </authorList>
    </citation>
    <scope>NUCLEOTIDE SEQUENCE [LARGE SCALE GENOMIC DNA]</scope>
    <source>
        <strain evidence="1 2">PA-6-9F</strain>
    </source>
</reference>
<comment type="caution">
    <text evidence="1">The sequence shown here is derived from an EMBL/GenBank/DDBJ whole genome shotgun (WGS) entry which is preliminary data.</text>
</comment>
<dbReference type="EMBL" id="WKEW01000006">
    <property type="protein sequence ID" value="MCF5056071.1"/>
    <property type="molecule type" value="Genomic_DNA"/>
</dbReference>
<dbReference type="AlphaFoldDB" id="A0AAW5A7B4"/>
<dbReference type="Proteomes" id="UP000814172">
    <property type="component" value="Unassembled WGS sequence"/>
</dbReference>
<sequence>MTRQVINLGTLPNGAGGDTTRSANTKINDMTQELYAATDSLGTAARATLTVGNADTTPGRVLKNGDLGLGADCVLVGDWTAAYDDLGGAFIAGNAAYPGGTGESINATGISLRRSGRVGAQILIYNGDNQFWFRTAFNGFLPWVKVYHTGNTTRMADNTLRAI</sequence>
<accession>A0AAW5A7B4</accession>
<dbReference type="RefSeq" id="WP_236299066.1">
    <property type="nucleotide sequence ID" value="NZ_WKEB01000021.1"/>
</dbReference>
<gene>
    <name evidence="1" type="ORF">GIW75_03645</name>
</gene>
<protein>
    <recommendedName>
        <fullName evidence="3">Phage tail protein</fullName>
    </recommendedName>
</protein>
<proteinExistence type="predicted"/>
<keyword evidence="2" id="KW-1185">Reference proteome</keyword>
<organism evidence="1 2">
    <name type="scientific">Pseudomonas proteolytica</name>
    <dbReference type="NCBI Taxonomy" id="219574"/>
    <lineage>
        <taxon>Bacteria</taxon>
        <taxon>Pseudomonadati</taxon>
        <taxon>Pseudomonadota</taxon>
        <taxon>Gammaproteobacteria</taxon>
        <taxon>Pseudomonadales</taxon>
        <taxon>Pseudomonadaceae</taxon>
        <taxon>Pseudomonas</taxon>
    </lineage>
</organism>
<evidence type="ECO:0008006" key="3">
    <source>
        <dbReference type="Google" id="ProtNLM"/>
    </source>
</evidence>
<evidence type="ECO:0000313" key="1">
    <source>
        <dbReference type="EMBL" id="MCF5056071.1"/>
    </source>
</evidence>
<name>A0AAW5A7B4_9PSED</name>